<keyword evidence="6 11" id="KW-0378">Hydrolase</keyword>
<evidence type="ECO:0000256" key="3">
    <source>
        <dbReference type="ARBA" id="ARBA00008682"/>
    </source>
</evidence>
<evidence type="ECO:0000313" key="16">
    <source>
        <dbReference type="Proteomes" id="UP001446871"/>
    </source>
</evidence>
<reference evidence="15 16" key="1">
    <citation type="submission" date="2023-01" db="EMBL/GenBank/DDBJ databases">
        <title>Analysis of 21 Apiospora genomes using comparative genomics revels a genus with tremendous synthesis potential of carbohydrate active enzymes and secondary metabolites.</title>
        <authorList>
            <person name="Sorensen T."/>
        </authorList>
    </citation>
    <scope>NUCLEOTIDE SEQUENCE [LARGE SCALE GENOMIC DNA]</scope>
    <source>
        <strain evidence="15 16">CBS 83171</strain>
    </source>
</reference>
<accession>A0ABR1WKN0</accession>
<evidence type="ECO:0000259" key="14">
    <source>
        <dbReference type="PROSITE" id="PS51910"/>
    </source>
</evidence>
<evidence type="ECO:0000256" key="7">
    <source>
        <dbReference type="ARBA" id="ARBA00023024"/>
    </source>
</evidence>
<dbReference type="InterPro" id="IPR050314">
    <property type="entry name" value="Glycosyl_Hydrlase_18"/>
</dbReference>
<feature type="signal peptide" evidence="13">
    <location>
        <begin position="1"/>
        <end position="22"/>
    </location>
</feature>
<keyword evidence="9 11" id="KW-0326">Glycosidase</keyword>
<dbReference type="InterPro" id="IPR029070">
    <property type="entry name" value="Chitinase_insertion_sf"/>
</dbReference>
<dbReference type="PROSITE" id="PS51910">
    <property type="entry name" value="GH18_2"/>
    <property type="match status" value="1"/>
</dbReference>
<dbReference type="PROSITE" id="PS01095">
    <property type="entry name" value="GH18_1"/>
    <property type="match status" value="1"/>
</dbReference>
<keyword evidence="7" id="KW-0146">Chitin degradation</keyword>
<keyword evidence="13" id="KW-0732">Signal</keyword>
<dbReference type="EMBL" id="JAQQWM010000001">
    <property type="protein sequence ID" value="KAK8084059.1"/>
    <property type="molecule type" value="Genomic_DNA"/>
</dbReference>
<organism evidence="15 16">
    <name type="scientific">Apiospora saccharicola</name>
    <dbReference type="NCBI Taxonomy" id="335842"/>
    <lineage>
        <taxon>Eukaryota</taxon>
        <taxon>Fungi</taxon>
        <taxon>Dikarya</taxon>
        <taxon>Ascomycota</taxon>
        <taxon>Pezizomycotina</taxon>
        <taxon>Sordariomycetes</taxon>
        <taxon>Xylariomycetidae</taxon>
        <taxon>Amphisphaeriales</taxon>
        <taxon>Apiosporaceae</taxon>
        <taxon>Apiospora</taxon>
    </lineage>
</organism>
<dbReference type="InterPro" id="IPR001579">
    <property type="entry name" value="Glyco_hydro_18_chit_AS"/>
</dbReference>
<comment type="catalytic activity">
    <reaction evidence="1">
        <text>Random endo-hydrolysis of N-acetyl-beta-D-glucosaminide (1-&gt;4)-beta-linkages in chitin and chitodextrins.</text>
        <dbReference type="EC" id="3.2.1.14"/>
    </reaction>
</comment>
<dbReference type="PANTHER" id="PTHR11177:SF397">
    <property type="entry name" value="CHITINASE"/>
    <property type="match status" value="1"/>
</dbReference>
<evidence type="ECO:0000256" key="6">
    <source>
        <dbReference type="ARBA" id="ARBA00022801"/>
    </source>
</evidence>
<evidence type="ECO:0000256" key="11">
    <source>
        <dbReference type="RuleBase" id="RU000489"/>
    </source>
</evidence>
<dbReference type="InterPro" id="IPR011583">
    <property type="entry name" value="Chitinase_II/V-like_cat"/>
</dbReference>
<gene>
    <name evidence="15" type="ORF">PG996_002840</name>
</gene>
<keyword evidence="8" id="KW-0119">Carbohydrate metabolism</keyword>
<evidence type="ECO:0000256" key="12">
    <source>
        <dbReference type="SAM" id="MobiDB-lite"/>
    </source>
</evidence>
<feature type="chain" id="PRO_5046892446" description="chitinase" evidence="13">
    <location>
        <begin position="23"/>
        <end position="1265"/>
    </location>
</feature>
<evidence type="ECO:0000256" key="13">
    <source>
        <dbReference type="SAM" id="SignalP"/>
    </source>
</evidence>
<evidence type="ECO:0000256" key="5">
    <source>
        <dbReference type="ARBA" id="ARBA00022525"/>
    </source>
</evidence>
<name>A0ABR1WKN0_9PEZI</name>
<dbReference type="SUPFAM" id="SSF51445">
    <property type="entry name" value="(Trans)glycosidases"/>
    <property type="match status" value="1"/>
</dbReference>
<feature type="region of interest" description="Disordered" evidence="12">
    <location>
        <begin position="1162"/>
        <end position="1183"/>
    </location>
</feature>
<dbReference type="SUPFAM" id="SSF54556">
    <property type="entry name" value="Chitinase insertion domain"/>
    <property type="match status" value="1"/>
</dbReference>
<dbReference type="Gene3D" id="3.20.20.80">
    <property type="entry name" value="Glycosidases"/>
    <property type="match status" value="1"/>
</dbReference>
<sequence length="1265" mass="140423">MSRFLLLVSVIYCIFLHDQAFAQHRDAPTAESVVTQIQDTAALRTNIVTKVSVPLTVTQKPSVVPGPKRAAKNAHSMFAAVEMDTAVPQSYYESWAPYKRGACTSHPRPPSWIKTDSITHLNVAFGYIQPSTFEVSPDLSSEEILLEIMGLKEKAPGLKIYISLGGWTYSDNDTDTQPVWGDLASSSQKRQKFIGNLANFMGKLLPALSEATPPNRNSTVHYGFDGVDLDWEYPGAPDRGGEDRDIDNFVDLVRDIRDYWTVNGQGWGLSFTAPTSYWYMRWFDVEALSKYVDWINLMTYDLHGSWDSPEDQIGSYVYAHTNLTEIQHALDLLWRNNVPANKVNLGLGFYGRSYTLQDPSCTLPGCPFTEGGRAGACTGESGILSFQEISDLVDKNIKPVRDDKAGAMYVAFDQDQWVSYDNVQTIKEKVDFANKNGLLGLFIWALDLDNDNYDALAAVLDSRGGLGTFGEQNGVGPSNDTTWQPEDGNCYLSACSTTSSCKGGTQTVGSKVPCDKDGEFRWACCPRGAAPDAKSCTWKSSFSDAPSPACTDHCSSDEVEIVQSQWYVGDDGKNKKCFSGYAQYCCKAKTDVAKSCGKMDNKCIGIGKDGKPTDGDPCAEIGRRFITYSQDTCPDNSWRPWCCDSDYEQASQCSWKGPAGDEWPSTDCENAVSCDSGKINLGVSKKGGGTDCSHKWLAKPPANPNYGIGHPMQLQRALCCPQGDNVEYEKKAPVPLAWLFPDEVKESDKVDWDLDVNSGPGGDGDPDENKFGWVIMAGPEKDVATLDKRDGSHWELFDCPERSAMHEDGQYKVRALCTDDSEDSNCYSLFLGQVARTVVEMPHTCGLARHAMAVSMEPAENQTLPSYLVRRLVKRGTNLQSRPQVYDFVFDYDFSVLHGRSDSEVQIRIDYSEDPHYWKAFVDHENQDTSPVRKRDLELEVEMNHGGSWKRYAEHVYHQERRKTLRGAKHKLKPRLVSGVLSVWMIGMAALNNKEFKQEVDLPGQHVKDTFPFYIFSEDLECKVGGIPFNAYCRIWADLHLDIQTSAQLTLIGRLDNLESWKQSHVLFRNKGSIQAGLHMSALAQLRFSTGPLEIFGMANFGSAFKVPGLVTIGPNLRVMGVSEFLGILQEVIGVFTVHADAHYDLEVSAWDYTQRYPNPDNDIKSGLTQESKMDKLPTSEPDADNKHFRADVGIDGDLTFKVTPLVEFGIRWNQKYKVQDTVLSLQLNTYATFFGSAGVGTDTAASVCYGAVCGVDLFAQLEGP</sequence>
<evidence type="ECO:0000313" key="15">
    <source>
        <dbReference type="EMBL" id="KAK8084059.1"/>
    </source>
</evidence>
<dbReference type="InterPro" id="IPR017853">
    <property type="entry name" value="GH"/>
</dbReference>
<dbReference type="SMART" id="SM00636">
    <property type="entry name" value="Glyco_18"/>
    <property type="match status" value="1"/>
</dbReference>
<keyword evidence="16" id="KW-1185">Reference proteome</keyword>
<dbReference type="Proteomes" id="UP001446871">
    <property type="component" value="Unassembled WGS sequence"/>
</dbReference>
<dbReference type="Pfam" id="PF00704">
    <property type="entry name" value="Glyco_hydro_18"/>
    <property type="match status" value="1"/>
</dbReference>
<evidence type="ECO:0000256" key="8">
    <source>
        <dbReference type="ARBA" id="ARBA00023277"/>
    </source>
</evidence>
<evidence type="ECO:0000256" key="10">
    <source>
        <dbReference type="ARBA" id="ARBA00023326"/>
    </source>
</evidence>
<evidence type="ECO:0000256" key="1">
    <source>
        <dbReference type="ARBA" id="ARBA00000822"/>
    </source>
</evidence>
<feature type="compositionally biased region" description="Basic and acidic residues" evidence="12">
    <location>
        <begin position="1172"/>
        <end position="1183"/>
    </location>
</feature>
<feature type="domain" description="GH18" evidence="14">
    <location>
        <begin position="86"/>
        <end position="466"/>
    </location>
</feature>
<dbReference type="PANTHER" id="PTHR11177">
    <property type="entry name" value="CHITINASE"/>
    <property type="match status" value="1"/>
</dbReference>
<evidence type="ECO:0000256" key="9">
    <source>
        <dbReference type="ARBA" id="ARBA00023295"/>
    </source>
</evidence>
<comment type="subcellular location">
    <subcellularLocation>
        <location evidence="2">Secreted</location>
    </subcellularLocation>
</comment>
<dbReference type="EC" id="3.2.1.14" evidence="4"/>
<comment type="caution">
    <text evidence="15">The sequence shown here is derived from an EMBL/GenBank/DDBJ whole genome shotgun (WGS) entry which is preliminary data.</text>
</comment>
<proteinExistence type="inferred from homology"/>
<keyword evidence="10" id="KW-0624">Polysaccharide degradation</keyword>
<comment type="similarity">
    <text evidence="3">Belongs to the glycosyl hydrolase 18 family. Chitinase class V subfamily.</text>
</comment>
<dbReference type="InterPro" id="IPR001223">
    <property type="entry name" value="Glyco_hydro18_cat"/>
</dbReference>
<dbReference type="Gene3D" id="3.10.50.10">
    <property type="match status" value="1"/>
</dbReference>
<keyword evidence="5" id="KW-0964">Secreted</keyword>
<protein>
    <recommendedName>
        <fullName evidence="4">chitinase</fullName>
        <ecNumber evidence="4">3.2.1.14</ecNumber>
    </recommendedName>
</protein>
<evidence type="ECO:0000256" key="2">
    <source>
        <dbReference type="ARBA" id="ARBA00004613"/>
    </source>
</evidence>
<evidence type="ECO:0000256" key="4">
    <source>
        <dbReference type="ARBA" id="ARBA00012729"/>
    </source>
</evidence>